<dbReference type="Proteomes" id="UP000824469">
    <property type="component" value="Unassembled WGS sequence"/>
</dbReference>
<protein>
    <submittedName>
        <fullName evidence="1">Uncharacterized protein</fullName>
    </submittedName>
</protein>
<evidence type="ECO:0000313" key="1">
    <source>
        <dbReference type="EMBL" id="KAH9329242.1"/>
    </source>
</evidence>
<dbReference type="EMBL" id="JAHRHJ020000001">
    <property type="protein sequence ID" value="KAH9329242.1"/>
    <property type="molecule type" value="Genomic_DNA"/>
</dbReference>
<gene>
    <name evidence="1" type="ORF">KI387_001350</name>
</gene>
<sequence length="50" mass="5639">GVTSFGFGALVILEESERFLLNACGLSELLECLDWKNLVVEVLEQTLPWR</sequence>
<reference evidence="1 2" key="1">
    <citation type="journal article" date="2021" name="Nat. Plants">
        <title>The Taxus genome provides insights into paclitaxel biosynthesis.</title>
        <authorList>
            <person name="Xiong X."/>
            <person name="Gou J."/>
            <person name="Liao Q."/>
            <person name="Li Y."/>
            <person name="Zhou Q."/>
            <person name="Bi G."/>
            <person name="Li C."/>
            <person name="Du R."/>
            <person name="Wang X."/>
            <person name="Sun T."/>
            <person name="Guo L."/>
            <person name="Liang H."/>
            <person name="Lu P."/>
            <person name="Wu Y."/>
            <person name="Zhang Z."/>
            <person name="Ro D.K."/>
            <person name="Shang Y."/>
            <person name="Huang S."/>
            <person name="Yan J."/>
        </authorList>
    </citation>
    <scope>NUCLEOTIDE SEQUENCE [LARGE SCALE GENOMIC DNA]</scope>
    <source>
        <strain evidence="1">Ta-2019</strain>
    </source>
</reference>
<feature type="non-terminal residue" evidence="1">
    <location>
        <position position="1"/>
    </location>
</feature>
<evidence type="ECO:0000313" key="2">
    <source>
        <dbReference type="Proteomes" id="UP000824469"/>
    </source>
</evidence>
<organism evidence="1 2">
    <name type="scientific">Taxus chinensis</name>
    <name type="common">Chinese yew</name>
    <name type="synonym">Taxus wallichiana var. chinensis</name>
    <dbReference type="NCBI Taxonomy" id="29808"/>
    <lineage>
        <taxon>Eukaryota</taxon>
        <taxon>Viridiplantae</taxon>
        <taxon>Streptophyta</taxon>
        <taxon>Embryophyta</taxon>
        <taxon>Tracheophyta</taxon>
        <taxon>Spermatophyta</taxon>
        <taxon>Pinopsida</taxon>
        <taxon>Pinidae</taxon>
        <taxon>Conifers II</taxon>
        <taxon>Cupressales</taxon>
        <taxon>Taxaceae</taxon>
        <taxon>Taxus</taxon>
    </lineage>
</organism>
<dbReference type="AlphaFoldDB" id="A0AA38LPY0"/>
<accession>A0AA38LPY0</accession>
<feature type="non-terminal residue" evidence="1">
    <location>
        <position position="50"/>
    </location>
</feature>
<name>A0AA38LPY0_TAXCH</name>
<comment type="caution">
    <text evidence="1">The sequence shown here is derived from an EMBL/GenBank/DDBJ whole genome shotgun (WGS) entry which is preliminary data.</text>
</comment>
<keyword evidence="2" id="KW-1185">Reference proteome</keyword>
<proteinExistence type="predicted"/>